<keyword evidence="2" id="KW-0812">Transmembrane</keyword>
<evidence type="ECO:0000313" key="3">
    <source>
        <dbReference type="EMBL" id="MFC4724466.1"/>
    </source>
</evidence>
<organism evidence="3 4">
    <name type="scientific">Glycocaulis abyssi</name>
    <dbReference type="NCBI Taxonomy" id="1433403"/>
    <lineage>
        <taxon>Bacteria</taxon>
        <taxon>Pseudomonadati</taxon>
        <taxon>Pseudomonadota</taxon>
        <taxon>Alphaproteobacteria</taxon>
        <taxon>Maricaulales</taxon>
        <taxon>Maricaulaceae</taxon>
        <taxon>Glycocaulis</taxon>
    </lineage>
</organism>
<keyword evidence="1" id="KW-0175">Coiled coil</keyword>
<dbReference type="PROSITE" id="PS51257">
    <property type="entry name" value="PROKAR_LIPOPROTEIN"/>
    <property type="match status" value="1"/>
</dbReference>
<dbReference type="Proteomes" id="UP001596024">
    <property type="component" value="Unassembled WGS sequence"/>
</dbReference>
<keyword evidence="4" id="KW-1185">Reference proteome</keyword>
<gene>
    <name evidence="3" type="ORF">ACFPB0_04095</name>
</gene>
<accession>A0ABV9NB14</accession>
<feature type="transmembrane region" description="Helical" evidence="2">
    <location>
        <begin position="267"/>
        <end position="287"/>
    </location>
</feature>
<dbReference type="RefSeq" id="WP_371392210.1">
    <property type="nucleotide sequence ID" value="NZ_CP163421.1"/>
</dbReference>
<comment type="caution">
    <text evidence="3">The sequence shown here is derived from an EMBL/GenBank/DDBJ whole genome shotgun (WGS) entry which is preliminary data.</text>
</comment>
<feature type="transmembrane region" description="Helical" evidence="2">
    <location>
        <begin position="242"/>
        <end position="261"/>
    </location>
</feature>
<keyword evidence="2" id="KW-0472">Membrane</keyword>
<feature type="coiled-coil region" evidence="1">
    <location>
        <begin position="288"/>
        <end position="323"/>
    </location>
</feature>
<evidence type="ECO:0000256" key="2">
    <source>
        <dbReference type="SAM" id="Phobius"/>
    </source>
</evidence>
<sequence length="337" mass="35777">MDDAIRFQSAADAPPFVIAIGGCIGDERLGTSLKVDVVLAWDAAAQLGPSRAAQTARRHMRRLSKFCGARVVHPAALSAPFRLAFAEDSLALPDDFDDGGPLSVQPTRNVFTSAALPLAAALGGPVRVAGVTLQRPAESLSRWWAHDREIEHVRAATALLATHPAFGASVPEEYFEHHYACLSDCLTRMAAAGSPVLPAGRAAPVRLGHRADAPVGVRRAGAATRIVKQALLLADQANLRPWLAASVIFISCLLPSLLLVSTLMIEIAVAFLAALGLVALTLGMLTLRARIERAAARIERQLSVQQARQFENLSARLDALEARAGIVPEGGDPDDRP</sequence>
<proteinExistence type="predicted"/>
<dbReference type="EMBL" id="JBHSGQ010000001">
    <property type="protein sequence ID" value="MFC4724466.1"/>
    <property type="molecule type" value="Genomic_DNA"/>
</dbReference>
<protein>
    <submittedName>
        <fullName evidence="3">Uncharacterized protein</fullName>
    </submittedName>
</protein>
<keyword evidence="2" id="KW-1133">Transmembrane helix</keyword>
<name>A0ABV9NB14_9PROT</name>
<evidence type="ECO:0000256" key="1">
    <source>
        <dbReference type="SAM" id="Coils"/>
    </source>
</evidence>
<reference evidence="4" key="1">
    <citation type="journal article" date="2019" name="Int. J. Syst. Evol. Microbiol.">
        <title>The Global Catalogue of Microorganisms (GCM) 10K type strain sequencing project: providing services to taxonomists for standard genome sequencing and annotation.</title>
        <authorList>
            <consortium name="The Broad Institute Genomics Platform"/>
            <consortium name="The Broad Institute Genome Sequencing Center for Infectious Disease"/>
            <person name="Wu L."/>
            <person name="Ma J."/>
        </authorList>
    </citation>
    <scope>NUCLEOTIDE SEQUENCE [LARGE SCALE GENOMIC DNA]</scope>
    <source>
        <strain evidence="4">CCUG 62981</strain>
    </source>
</reference>
<evidence type="ECO:0000313" key="4">
    <source>
        <dbReference type="Proteomes" id="UP001596024"/>
    </source>
</evidence>